<protein>
    <submittedName>
        <fullName evidence="2">Uncharacterized protein</fullName>
    </submittedName>
</protein>
<feature type="region of interest" description="Disordered" evidence="1">
    <location>
        <begin position="44"/>
        <end position="79"/>
    </location>
</feature>
<dbReference type="Proteomes" id="UP001265550">
    <property type="component" value="Unassembled WGS sequence"/>
</dbReference>
<accession>A0ABU1VCU3</accession>
<proteinExistence type="predicted"/>
<dbReference type="RefSeq" id="WP_204734229.1">
    <property type="nucleotide sequence ID" value="NZ_JAVDWE010000008.1"/>
</dbReference>
<keyword evidence="3" id="KW-1185">Reference proteome</keyword>
<evidence type="ECO:0000313" key="3">
    <source>
        <dbReference type="Proteomes" id="UP001265550"/>
    </source>
</evidence>
<sequence length="132" mass="14446">MSSAVPRVCLASIGCRKAAAEIPVLPAAQGPSIEAEQRRQLSDDMQLHLNRRPASPSGIESLPAEKKGNAEPAGPCEAYEGLSITNPMRLSRQVLQRVEERLDKACLNDRDVEEIIALLKEHRRAPSEAVLR</sequence>
<evidence type="ECO:0000313" key="2">
    <source>
        <dbReference type="EMBL" id="MDR7095290.1"/>
    </source>
</evidence>
<reference evidence="2 3" key="1">
    <citation type="submission" date="2023-07" db="EMBL/GenBank/DDBJ databases">
        <title>Sorghum-associated microbial communities from plants grown in Nebraska, USA.</title>
        <authorList>
            <person name="Schachtman D."/>
        </authorList>
    </citation>
    <scope>NUCLEOTIDE SEQUENCE [LARGE SCALE GENOMIC DNA]</scope>
    <source>
        <strain evidence="2 3">BE240</strain>
    </source>
</reference>
<evidence type="ECO:0000256" key="1">
    <source>
        <dbReference type="SAM" id="MobiDB-lite"/>
    </source>
</evidence>
<name>A0ABU1VCU3_9BURK</name>
<organism evidence="2 3">
    <name type="scientific">Hydrogenophaga laconesensis</name>
    <dbReference type="NCBI Taxonomy" id="1805971"/>
    <lineage>
        <taxon>Bacteria</taxon>
        <taxon>Pseudomonadati</taxon>
        <taxon>Pseudomonadota</taxon>
        <taxon>Betaproteobacteria</taxon>
        <taxon>Burkholderiales</taxon>
        <taxon>Comamonadaceae</taxon>
        <taxon>Hydrogenophaga</taxon>
    </lineage>
</organism>
<gene>
    <name evidence="2" type="ORF">J2X09_003038</name>
</gene>
<comment type="caution">
    <text evidence="2">The sequence shown here is derived from an EMBL/GenBank/DDBJ whole genome shotgun (WGS) entry which is preliminary data.</text>
</comment>
<dbReference type="EMBL" id="JAVDWE010000008">
    <property type="protein sequence ID" value="MDR7095290.1"/>
    <property type="molecule type" value="Genomic_DNA"/>
</dbReference>